<name>X1J7T8_9ZZZZ</name>
<comment type="caution">
    <text evidence="2">The sequence shown here is derived from an EMBL/GenBank/DDBJ whole genome shotgun (WGS) entry which is preliminary data.</text>
</comment>
<feature type="non-terminal residue" evidence="2">
    <location>
        <position position="1"/>
    </location>
</feature>
<dbReference type="Gene3D" id="2.30.22.10">
    <property type="entry name" value="Head domain of nucleotide exchange factor GrpE"/>
    <property type="match status" value="1"/>
</dbReference>
<evidence type="ECO:0000256" key="1">
    <source>
        <dbReference type="SAM" id="MobiDB-lite"/>
    </source>
</evidence>
<gene>
    <name evidence="2" type="ORF">S03H2_42026</name>
</gene>
<dbReference type="AlphaFoldDB" id="X1J7T8"/>
<dbReference type="GO" id="GO:0006457">
    <property type="term" value="P:protein folding"/>
    <property type="evidence" value="ECO:0007669"/>
    <property type="project" value="InterPro"/>
</dbReference>
<protein>
    <submittedName>
        <fullName evidence="2">Uncharacterized protein</fullName>
    </submittedName>
</protein>
<sequence length="70" mass="8054">ESSGVEQFEPKINSDYRGQEKHAEAIKTKQGTEDPKLKDKVAKVIRQGYRYIIGDDKFKIVRTARVKLFA</sequence>
<reference evidence="2" key="1">
    <citation type="journal article" date="2014" name="Front. Microbiol.">
        <title>High frequency of phylogenetically diverse reductive dehalogenase-homologous genes in deep subseafloor sedimentary metagenomes.</title>
        <authorList>
            <person name="Kawai M."/>
            <person name="Futagami T."/>
            <person name="Toyoda A."/>
            <person name="Takaki Y."/>
            <person name="Nishi S."/>
            <person name="Hori S."/>
            <person name="Arai W."/>
            <person name="Tsubouchi T."/>
            <person name="Morono Y."/>
            <person name="Uchiyama I."/>
            <person name="Ito T."/>
            <person name="Fujiyama A."/>
            <person name="Inagaki F."/>
            <person name="Takami H."/>
        </authorList>
    </citation>
    <scope>NUCLEOTIDE SEQUENCE</scope>
    <source>
        <strain evidence="2">Expedition CK06-06</strain>
    </source>
</reference>
<feature type="region of interest" description="Disordered" evidence="1">
    <location>
        <begin position="1"/>
        <end position="34"/>
    </location>
</feature>
<evidence type="ECO:0000313" key="2">
    <source>
        <dbReference type="EMBL" id="GAH74419.1"/>
    </source>
</evidence>
<feature type="compositionally biased region" description="Basic and acidic residues" evidence="1">
    <location>
        <begin position="8"/>
        <end position="34"/>
    </location>
</feature>
<accession>X1J7T8</accession>
<organism evidence="2">
    <name type="scientific">marine sediment metagenome</name>
    <dbReference type="NCBI Taxonomy" id="412755"/>
    <lineage>
        <taxon>unclassified sequences</taxon>
        <taxon>metagenomes</taxon>
        <taxon>ecological metagenomes</taxon>
    </lineage>
</organism>
<proteinExistence type="predicted"/>
<dbReference type="InterPro" id="IPR009012">
    <property type="entry name" value="GrpE_head"/>
</dbReference>
<dbReference type="EMBL" id="BARU01026135">
    <property type="protein sequence ID" value="GAH74419.1"/>
    <property type="molecule type" value="Genomic_DNA"/>
</dbReference>